<protein>
    <submittedName>
        <fullName evidence="1">Uncharacterized protein</fullName>
    </submittedName>
</protein>
<comment type="caution">
    <text evidence="1">The sequence shown here is derived from an EMBL/GenBank/DDBJ whole genome shotgun (WGS) entry which is preliminary data.</text>
</comment>
<dbReference type="AlphaFoldDB" id="A0A0F9S317"/>
<gene>
    <name evidence="1" type="ORF">LCGC14_0504100</name>
</gene>
<organism evidence="1">
    <name type="scientific">marine sediment metagenome</name>
    <dbReference type="NCBI Taxonomy" id="412755"/>
    <lineage>
        <taxon>unclassified sequences</taxon>
        <taxon>metagenomes</taxon>
        <taxon>ecological metagenomes</taxon>
    </lineage>
</organism>
<sequence>MGRRDRRCTVLRQQPWHMLKTVVICLLAEYGITDYKITGYWSETSEYFYVIAQWYHYTNRQTASLTICWCISIPYKYDRLVMEWKVNECKENLDRVVETYGHAQMEQSYVSNA</sequence>
<accession>A0A0F9S317</accession>
<dbReference type="EMBL" id="LAZR01000597">
    <property type="protein sequence ID" value="KKN63220.1"/>
    <property type="molecule type" value="Genomic_DNA"/>
</dbReference>
<name>A0A0F9S317_9ZZZZ</name>
<reference evidence="1" key="1">
    <citation type="journal article" date="2015" name="Nature">
        <title>Complex archaea that bridge the gap between prokaryotes and eukaryotes.</title>
        <authorList>
            <person name="Spang A."/>
            <person name="Saw J.H."/>
            <person name="Jorgensen S.L."/>
            <person name="Zaremba-Niedzwiedzka K."/>
            <person name="Martijn J."/>
            <person name="Lind A.E."/>
            <person name="van Eijk R."/>
            <person name="Schleper C."/>
            <person name="Guy L."/>
            <person name="Ettema T.J."/>
        </authorList>
    </citation>
    <scope>NUCLEOTIDE SEQUENCE</scope>
</reference>
<evidence type="ECO:0000313" key="1">
    <source>
        <dbReference type="EMBL" id="KKN63220.1"/>
    </source>
</evidence>
<proteinExistence type="predicted"/>